<protein>
    <submittedName>
        <fullName evidence="1">Uncharacterized protein</fullName>
    </submittedName>
</protein>
<dbReference type="KEGG" id="ptm:GSPATT00003108001"/>
<dbReference type="AlphaFoldDB" id="A0DYM3"/>
<accession>A0DYM3</accession>
<gene>
    <name evidence="1" type="ORF">GSPATT00003108001</name>
</gene>
<dbReference type="EMBL" id="CT868649">
    <property type="protein sequence ID" value="CAK88140.1"/>
    <property type="molecule type" value="Genomic_DNA"/>
</dbReference>
<evidence type="ECO:0000313" key="2">
    <source>
        <dbReference type="Proteomes" id="UP000000600"/>
    </source>
</evidence>
<dbReference type="RefSeq" id="XP_001455537.1">
    <property type="nucleotide sequence ID" value="XM_001455500.1"/>
</dbReference>
<proteinExistence type="predicted"/>
<dbReference type="eggNOG" id="ENOG502STZ9">
    <property type="taxonomic scope" value="Eukaryota"/>
</dbReference>
<name>A0DYM3_PARTE</name>
<dbReference type="HOGENOM" id="CLU_726595_0_0_1"/>
<organism evidence="1 2">
    <name type="scientific">Paramecium tetraurelia</name>
    <dbReference type="NCBI Taxonomy" id="5888"/>
    <lineage>
        <taxon>Eukaryota</taxon>
        <taxon>Sar</taxon>
        <taxon>Alveolata</taxon>
        <taxon>Ciliophora</taxon>
        <taxon>Intramacronucleata</taxon>
        <taxon>Oligohymenophorea</taxon>
        <taxon>Peniculida</taxon>
        <taxon>Parameciidae</taxon>
        <taxon>Paramecium</taxon>
    </lineage>
</organism>
<dbReference type="OrthoDB" id="297831at2759"/>
<dbReference type="Proteomes" id="UP000000600">
    <property type="component" value="Unassembled WGS sequence"/>
</dbReference>
<dbReference type="InParanoid" id="A0DYM3"/>
<evidence type="ECO:0000313" key="1">
    <source>
        <dbReference type="EMBL" id="CAK88140.1"/>
    </source>
</evidence>
<dbReference type="GeneID" id="5041322"/>
<sequence>MSKTTQYSRNSKYKMKEAIQQISQCISTKSYQSANKLLEEKKRSASLANHSYQNIPKSATKENKRCFSVSLDFLETLTIENPTVQELLKQLNIDDQNIDIKQIIRENQDYFHHLQRNLLSYQENCACFRCSCCNCKCNYANNAKLVYKSGYNTSYKKSYKFGLSTSSFYTPELNLRYYEQRPIQTPFLEMQTQQRKAFTAHPVQQRYKRQYKKNSASRQFLSTTTYQKMYPDWKDHDPNRKIDAPQHISTHSGIPILTVTSYNKDYTKTRPKTSIPSASDVKQMQHHQTYAHITPNYFETTYNSDFQKHHQNTYINSKTEPNIEVYVPLRGLSYDTVNKKAFQNGHIITECQGTKMKKILKLRNQSASVLNAYLNEIYQKQ</sequence>
<keyword evidence="2" id="KW-1185">Reference proteome</keyword>
<reference evidence="1 2" key="1">
    <citation type="journal article" date="2006" name="Nature">
        <title>Global trends of whole-genome duplications revealed by the ciliate Paramecium tetraurelia.</title>
        <authorList>
            <consortium name="Genoscope"/>
            <person name="Aury J.-M."/>
            <person name="Jaillon O."/>
            <person name="Duret L."/>
            <person name="Noel B."/>
            <person name="Jubin C."/>
            <person name="Porcel B.M."/>
            <person name="Segurens B."/>
            <person name="Daubin V."/>
            <person name="Anthouard V."/>
            <person name="Aiach N."/>
            <person name="Arnaiz O."/>
            <person name="Billaut A."/>
            <person name="Beisson J."/>
            <person name="Blanc I."/>
            <person name="Bouhouche K."/>
            <person name="Camara F."/>
            <person name="Duharcourt S."/>
            <person name="Guigo R."/>
            <person name="Gogendeau D."/>
            <person name="Katinka M."/>
            <person name="Keller A.-M."/>
            <person name="Kissmehl R."/>
            <person name="Klotz C."/>
            <person name="Koll F."/>
            <person name="Le Moue A."/>
            <person name="Lepere C."/>
            <person name="Malinsky S."/>
            <person name="Nowacki M."/>
            <person name="Nowak J.K."/>
            <person name="Plattner H."/>
            <person name="Poulain J."/>
            <person name="Ruiz F."/>
            <person name="Serrano V."/>
            <person name="Zagulski M."/>
            <person name="Dessen P."/>
            <person name="Betermier M."/>
            <person name="Weissenbach J."/>
            <person name="Scarpelli C."/>
            <person name="Schachter V."/>
            <person name="Sperling L."/>
            <person name="Meyer E."/>
            <person name="Cohen J."/>
            <person name="Wincker P."/>
        </authorList>
    </citation>
    <scope>NUCLEOTIDE SEQUENCE [LARGE SCALE GENOMIC DNA]</scope>
    <source>
        <strain evidence="1 2">Stock d4-2</strain>
    </source>
</reference>
<dbReference type="OMA" id="DAPQHIS"/>